<dbReference type="InterPro" id="IPR015424">
    <property type="entry name" value="PyrdxlP-dep_Trfase"/>
</dbReference>
<evidence type="ECO:0000313" key="4">
    <source>
        <dbReference type="EMBL" id="HIR13294.1"/>
    </source>
</evidence>
<dbReference type="SUPFAM" id="SSF55729">
    <property type="entry name" value="Acyl-CoA N-acyltransferases (Nat)"/>
    <property type="match status" value="1"/>
</dbReference>
<keyword evidence="4" id="KW-0808">Transferase</keyword>
<proteinExistence type="predicted"/>
<dbReference type="PROSITE" id="PS51186">
    <property type="entry name" value="GNAT"/>
    <property type="match status" value="1"/>
</dbReference>
<dbReference type="InterPro" id="IPR004839">
    <property type="entry name" value="Aminotransferase_I/II_large"/>
</dbReference>
<dbReference type="GO" id="GO:0016747">
    <property type="term" value="F:acyltransferase activity, transferring groups other than amino-acyl groups"/>
    <property type="evidence" value="ECO:0007669"/>
    <property type="project" value="InterPro"/>
</dbReference>
<dbReference type="Gene3D" id="3.40.640.10">
    <property type="entry name" value="Type I PLP-dependent aspartate aminotransferase-like (Major domain)"/>
    <property type="match status" value="1"/>
</dbReference>
<dbReference type="PANTHER" id="PTHR42885">
    <property type="entry name" value="HISTIDINOL-PHOSPHATE AMINOTRANSFERASE-RELATED"/>
    <property type="match status" value="1"/>
</dbReference>
<dbReference type="Gene3D" id="3.40.630.30">
    <property type="match status" value="1"/>
</dbReference>
<dbReference type="InterPro" id="IPR000182">
    <property type="entry name" value="GNAT_dom"/>
</dbReference>
<dbReference type="InterPro" id="IPR015421">
    <property type="entry name" value="PyrdxlP-dep_Trfase_major"/>
</dbReference>
<reference evidence="4" key="2">
    <citation type="journal article" date="2021" name="PeerJ">
        <title>Extensive microbial diversity within the chicken gut microbiome revealed by metagenomics and culture.</title>
        <authorList>
            <person name="Gilroy R."/>
            <person name="Ravi A."/>
            <person name="Getino M."/>
            <person name="Pursley I."/>
            <person name="Horton D.L."/>
            <person name="Alikhan N.F."/>
            <person name="Baker D."/>
            <person name="Gharbi K."/>
            <person name="Hall N."/>
            <person name="Watson M."/>
            <person name="Adriaenssens E.M."/>
            <person name="Foster-Nyarko E."/>
            <person name="Jarju S."/>
            <person name="Secka A."/>
            <person name="Antonio M."/>
            <person name="Oren A."/>
            <person name="Chaudhuri R.R."/>
            <person name="La Ragione R."/>
            <person name="Hildebrand F."/>
            <person name="Pallen M.J."/>
        </authorList>
    </citation>
    <scope>NUCLEOTIDE SEQUENCE</scope>
    <source>
        <strain evidence="4">ChiSjej4B22-8148</strain>
    </source>
</reference>
<gene>
    <name evidence="4" type="ORF">IAB31_05145</name>
</gene>
<evidence type="ECO:0000259" key="3">
    <source>
        <dbReference type="PROSITE" id="PS51186"/>
    </source>
</evidence>
<name>A0A9D1AC80_9FIRM</name>
<dbReference type="Proteomes" id="UP000886757">
    <property type="component" value="Unassembled WGS sequence"/>
</dbReference>
<sequence>MVHKHGGNLYEHKGAEDFSANINFKGMPEKVKQAALASIEESVHYPDPECTELREALAEREGLKKEQILCGNGAAELMFALAFARKPKTALLPVPSFYEYQQALKAAGCEVRYFYLKEEEEYRIAEDFLKEAEKGYDAAILGNPNNPTGKLIAGKRLEEILALCRRKGSLLMVDESFLDFLDEKDLAETFPCGQLLEKYPNLLVIKSFTKMYAMPGLRFGYVCCADEELLRQMRSKLQPWNVSLPAQRGALAAAAETDFARKTAAETAVNRQKMKEALQEAGYRVFDSCTNYLLFKGPFDLGKYCVNRKMLIRDCSNFPGLEKEFFRICIRSEEENIRLARILKERLRGQILETERLYLRLMEDADFPDLCRMLQDPQVMYAYEHAFEDEEAWEWLKRQQTRYEKDGFGLWAVIEKETGEMIGQCGLTVQDCNGRQVVEVGYLFCRSVWHQGFASEAARACRDYAFRRLEVREVYSIIRDTNLPSIKVARANGMKEREKLIKHYYGMEMPHLVYSITKEEWEWQSRL</sequence>
<dbReference type="Pfam" id="PF00155">
    <property type="entry name" value="Aminotran_1_2"/>
    <property type="match status" value="1"/>
</dbReference>
<dbReference type="PANTHER" id="PTHR42885:SF1">
    <property type="entry name" value="THREONINE-PHOSPHATE DECARBOXYLASE"/>
    <property type="match status" value="1"/>
</dbReference>
<dbReference type="GO" id="GO:0030170">
    <property type="term" value="F:pyridoxal phosphate binding"/>
    <property type="evidence" value="ECO:0007669"/>
    <property type="project" value="InterPro"/>
</dbReference>
<dbReference type="InterPro" id="IPR015422">
    <property type="entry name" value="PyrdxlP-dep_Trfase_small"/>
</dbReference>
<dbReference type="AlphaFoldDB" id="A0A9D1AC80"/>
<keyword evidence="4" id="KW-0032">Aminotransferase</keyword>
<comment type="cofactor">
    <cofactor evidence="1">
        <name>pyridoxal 5'-phosphate</name>
        <dbReference type="ChEBI" id="CHEBI:597326"/>
    </cofactor>
</comment>
<dbReference type="InterPro" id="IPR016181">
    <property type="entry name" value="Acyl_CoA_acyltransferase"/>
</dbReference>
<dbReference type="Gene3D" id="3.90.1150.10">
    <property type="entry name" value="Aspartate Aminotransferase, domain 1"/>
    <property type="match status" value="1"/>
</dbReference>
<evidence type="ECO:0000256" key="2">
    <source>
        <dbReference type="ARBA" id="ARBA00022898"/>
    </source>
</evidence>
<dbReference type="GO" id="GO:0008483">
    <property type="term" value="F:transaminase activity"/>
    <property type="evidence" value="ECO:0007669"/>
    <property type="project" value="UniProtKB-KW"/>
</dbReference>
<dbReference type="SUPFAM" id="SSF53383">
    <property type="entry name" value="PLP-dependent transferases"/>
    <property type="match status" value="1"/>
</dbReference>
<dbReference type="EMBL" id="DVGK01000059">
    <property type="protein sequence ID" value="HIR13294.1"/>
    <property type="molecule type" value="Genomic_DNA"/>
</dbReference>
<dbReference type="CDD" id="cd00609">
    <property type="entry name" value="AAT_like"/>
    <property type="match status" value="1"/>
</dbReference>
<reference evidence="4" key="1">
    <citation type="submission" date="2020-10" db="EMBL/GenBank/DDBJ databases">
        <authorList>
            <person name="Gilroy R."/>
        </authorList>
    </citation>
    <scope>NUCLEOTIDE SEQUENCE</scope>
    <source>
        <strain evidence="4">ChiSjej4B22-8148</strain>
    </source>
</reference>
<feature type="domain" description="N-acetyltransferase" evidence="3">
    <location>
        <begin position="357"/>
        <end position="519"/>
    </location>
</feature>
<evidence type="ECO:0000313" key="5">
    <source>
        <dbReference type="Proteomes" id="UP000886757"/>
    </source>
</evidence>
<protein>
    <submittedName>
        <fullName evidence="4">Aminotransferase class I/II-fold pyridoxal phosphate-dependent enzyme</fullName>
    </submittedName>
</protein>
<comment type="caution">
    <text evidence="4">The sequence shown here is derived from an EMBL/GenBank/DDBJ whole genome shotgun (WGS) entry which is preliminary data.</text>
</comment>
<dbReference type="Pfam" id="PF13302">
    <property type="entry name" value="Acetyltransf_3"/>
    <property type="match status" value="1"/>
</dbReference>
<keyword evidence="2" id="KW-0663">Pyridoxal phosphate</keyword>
<evidence type="ECO:0000256" key="1">
    <source>
        <dbReference type="ARBA" id="ARBA00001933"/>
    </source>
</evidence>
<organism evidence="4 5">
    <name type="scientific">Candidatus Choladousia intestinavium</name>
    <dbReference type="NCBI Taxonomy" id="2840727"/>
    <lineage>
        <taxon>Bacteria</taxon>
        <taxon>Bacillati</taxon>
        <taxon>Bacillota</taxon>
        <taxon>Clostridia</taxon>
        <taxon>Lachnospirales</taxon>
        <taxon>Lachnospiraceae</taxon>
        <taxon>Lachnospiraceae incertae sedis</taxon>
        <taxon>Candidatus Choladousia</taxon>
    </lineage>
</organism>
<accession>A0A9D1AC80</accession>